<dbReference type="GO" id="GO:0022857">
    <property type="term" value="F:transmembrane transporter activity"/>
    <property type="evidence" value="ECO:0007669"/>
    <property type="project" value="TreeGrafter"/>
</dbReference>
<evidence type="ECO:0000256" key="4">
    <source>
        <dbReference type="ARBA" id="ARBA00022989"/>
    </source>
</evidence>
<dbReference type="Pfam" id="PF02687">
    <property type="entry name" value="FtsX"/>
    <property type="match status" value="1"/>
</dbReference>
<reference evidence="10" key="2">
    <citation type="submission" date="2021-04" db="EMBL/GenBank/DDBJ databases">
        <authorList>
            <person name="Gilroy R."/>
        </authorList>
    </citation>
    <scope>NUCLEOTIDE SEQUENCE</scope>
    <source>
        <strain evidence="10">USAMLcec2-132</strain>
    </source>
</reference>
<comment type="similarity">
    <text evidence="6">Belongs to the ABC-4 integral membrane protein family.</text>
</comment>
<keyword evidence="5 7" id="KW-0472">Membrane</keyword>
<evidence type="ECO:0000256" key="5">
    <source>
        <dbReference type="ARBA" id="ARBA00023136"/>
    </source>
</evidence>
<evidence type="ECO:0000259" key="9">
    <source>
        <dbReference type="Pfam" id="PF12704"/>
    </source>
</evidence>
<organism evidence="10 11">
    <name type="scientific">Candidatus Eisenbergiella merdavium</name>
    <dbReference type="NCBI Taxonomy" id="2838551"/>
    <lineage>
        <taxon>Bacteria</taxon>
        <taxon>Bacillati</taxon>
        <taxon>Bacillota</taxon>
        <taxon>Clostridia</taxon>
        <taxon>Lachnospirales</taxon>
        <taxon>Lachnospiraceae</taxon>
        <taxon>Eisenbergiella</taxon>
    </lineage>
</organism>
<evidence type="ECO:0000256" key="3">
    <source>
        <dbReference type="ARBA" id="ARBA00022692"/>
    </source>
</evidence>
<sequence length="403" mass="43032">MAQAWEYIKIALMNIRSNKGRSVLTMLGIIIGITSVIMIISIGDGVKGQVSDELNAMAGGLIGIYVNNEQSEEEIYFDEDDFDAIREKIEGVKGVTPVYTMYGSVIGKKGDFTAYTTGGSESMEFYQTEPIVSGRYFTAADYYAGNRVCVITQQAAKKLFGTTDVVGLSIEVTLYGVTQDLTIVGIRQDSASAMFSMYGDMINIEVPLNLLSASYGLYFGGFTDFYVISESPALNTQITQSIITLMESRHDVRNQGVIMVQNMQDQISQINSVMGSISIFVVIVAAISLLVGGIGVMNIMLVSVTERTREIGIRKSLGARTGSILLQFLSESAIITLLGGLIGIVLGVAGAGAIGGAIGFSARISPVTVIGASAFSAAVGIFFGIYPARKAAKLSPIEALRHE</sequence>
<dbReference type="Pfam" id="PF12704">
    <property type="entry name" value="MacB_PCD"/>
    <property type="match status" value="1"/>
</dbReference>
<dbReference type="InterPro" id="IPR050250">
    <property type="entry name" value="Macrolide_Exporter_MacB"/>
</dbReference>
<dbReference type="GO" id="GO:0005886">
    <property type="term" value="C:plasma membrane"/>
    <property type="evidence" value="ECO:0007669"/>
    <property type="project" value="UniProtKB-SubCell"/>
</dbReference>
<keyword evidence="3 7" id="KW-0812">Transmembrane</keyword>
<accession>A0A9D2SP40</accession>
<evidence type="ECO:0000256" key="6">
    <source>
        <dbReference type="ARBA" id="ARBA00038076"/>
    </source>
</evidence>
<feature type="domain" description="ABC3 transporter permease C-terminal" evidence="8">
    <location>
        <begin position="283"/>
        <end position="396"/>
    </location>
</feature>
<dbReference type="PANTHER" id="PTHR30572">
    <property type="entry name" value="MEMBRANE COMPONENT OF TRANSPORTER-RELATED"/>
    <property type="match status" value="1"/>
</dbReference>
<feature type="transmembrane region" description="Helical" evidence="7">
    <location>
        <begin position="325"/>
        <end position="358"/>
    </location>
</feature>
<proteinExistence type="inferred from homology"/>
<gene>
    <name evidence="10" type="ORF">H9761_07430</name>
</gene>
<feature type="transmembrane region" description="Helical" evidence="7">
    <location>
        <begin position="277"/>
        <end position="304"/>
    </location>
</feature>
<protein>
    <submittedName>
        <fullName evidence="10">ABC transporter permease</fullName>
    </submittedName>
</protein>
<evidence type="ECO:0000313" key="10">
    <source>
        <dbReference type="EMBL" id="HJC23519.1"/>
    </source>
</evidence>
<evidence type="ECO:0000256" key="1">
    <source>
        <dbReference type="ARBA" id="ARBA00004651"/>
    </source>
</evidence>
<keyword evidence="4 7" id="KW-1133">Transmembrane helix</keyword>
<evidence type="ECO:0000256" key="2">
    <source>
        <dbReference type="ARBA" id="ARBA00022475"/>
    </source>
</evidence>
<dbReference type="InterPro" id="IPR025857">
    <property type="entry name" value="MacB_PCD"/>
</dbReference>
<evidence type="ECO:0000259" key="8">
    <source>
        <dbReference type="Pfam" id="PF02687"/>
    </source>
</evidence>
<feature type="transmembrane region" description="Helical" evidence="7">
    <location>
        <begin position="23"/>
        <end position="43"/>
    </location>
</feature>
<feature type="domain" description="MacB-like periplasmic core" evidence="9">
    <location>
        <begin position="22"/>
        <end position="241"/>
    </location>
</feature>
<evidence type="ECO:0000256" key="7">
    <source>
        <dbReference type="SAM" id="Phobius"/>
    </source>
</evidence>
<comment type="subcellular location">
    <subcellularLocation>
        <location evidence="1">Cell membrane</location>
        <topology evidence="1">Multi-pass membrane protein</topology>
    </subcellularLocation>
</comment>
<name>A0A9D2SP40_9FIRM</name>
<dbReference type="EMBL" id="DWWS01000025">
    <property type="protein sequence ID" value="HJC23519.1"/>
    <property type="molecule type" value="Genomic_DNA"/>
</dbReference>
<dbReference type="PANTHER" id="PTHR30572:SF4">
    <property type="entry name" value="ABC TRANSPORTER PERMEASE YTRF"/>
    <property type="match status" value="1"/>
</dbReference>
<evidence type="ECO:0000313" key="11">
    <source>
        <dbReference type="Proteomes" id="UP000823891"/>
    </source>
</evidence>
<keyword evidence="2" id="KW-1003">Cell membrane</keyword>
<dbReference type="AlphaFoldDB" id="A0A9D2SP40"/>
<reference evidence="10" key="1">
    <citation type="journal article" date="2021" name="PeerJ">
        <title>Extensive microbial diversity within the chicken gut microbiome revealed by metagenomics and culture.</title>
        <authorList>
            <person name="Gilroy R."/>
            <person name="Ravi A."/>
            <person name="Getino M."/>
            <person name="Pursley I."/>
            <person name="Horton D.L."/>
            <person name="Alikhan N.F."/>
            <person name="Baker D."/>
            <person name="Gharbi K."/>
            <person name="Hall N."/>
            <person name="Watson M."/>
            <person name="Adriaenssens E.M."/>
            <person name="Foster-Nyarko E."/>
            <person name="Jarju S."/>
            <person name="Secka A."/>
            <person name="Antonio M."/>
            <person name="Oren A."/>
            <person name="Chaudhuri R.R."/>
            <person name="La Ragione R."/>
            <person name="Hildebrand F."/>
            <person name="Pallen M.J."/>
        </authorList>
    </citation>
    <scope>NUCLEOTIDE SEQUENCE</scope>
    <source>
        <strain evidence="10">USAMLcec2-132</strain>
    </source>
</reference>
<comment type="caution">
    <text evidence="10">The sequence shown here is derived from an EMBL/GenBank/DDBJ whole genome shotgun (WGS) entry which is preliminary data.</text>
</comment>
<dbReference type="Proteomes" id="UP000823891">
    <property type="component" value="Unassembled WGS sequence"/>
</dbReference>
<feature type="transmembrane region" description="Helical" evidence="7">
    <location>
        <begin position="364"/>
        <end position="386"/>
    </location>
</feature>
<dbReference type="InterPro" id="IPR003838">
    <property type="entry name" value="ABC3_permease_C"/>
</dbReference>